<evidence type="ECO:0000256" key="6">
    <source>
        <dbReference type="PIRNR" id="PIRNR000077"/>
    </source>
</evidence>
<keyword evidence="4" id="KW-1015">Disulfide bond</keyword>
<dbReference type="PIRSF" id="PIRSF000077">
    <property type="entry name" value="Thioredoxin"/>
    <property type="match status" value="1"/>
</dbReference>
<comment type="similarity">
    <text evidence="1 6">Belongs to the thioredoxin family.</text>
</comment>
<evidence type="ECO:0000256" key="5">
    <source>
        <dbReference type="ARBA" id="ARBA00023284"/>
    </source>
</evidence>
<gene>
    <name evidence="8" type="ORF">L1F29_14755</name>
</gene>
<reference evidence="8" key="1">
    <citation type="submission" date="2022-01" db="EMBL/GenBank/DDBJ databases">
        <title>Paenibacillus spongiae sp. nov., isolated from marine sponge.</title>
        <authorList>
            <person name="Li Z."/>
            <person name="Zhang M."/>
        </authorList>
    </citation>
    <scope>NUCLEOTIDE SEQUENCE</scope>
    <source>
        <strain evidence="8">PHS-Z3</strain>
    </source>
</reference>
<evidence type="ECO:0000256" key="4">
    <source>
        <dbReference type="ARBA" id="ARBA00023157"/>
    </source>
</evidence>
<keyword evidence="9" id="KW-1185">Reference proteome</keyword>
<dbReference type="Proteomes" id="UP001057877">
    <property type="component" value="Chromosome"/>
</dbReference>
<dbReference type="PRINTS" id="PR00421">
    <property type="entry name" value="THIOREDOXIN"/>
</dbReference>
<evidence type="ECO:0000313" key="9">
    <source>
        <dbReference type="Proteomes" id="UP001057877"/>
    </source>
</evidence>
<protein>
    <recommendedName>
        <fullName evidence="6">Thioredoxin</fullName>
    </recommendedName>
</protein>
<keyword evidence="5" id="KW-0676">Redox-active center</keyword>
<proteinExistence type="inferred from homology"/>
<feature type="domain" description="Thioredoxin" evidence="7">
    <location>
        <begin position="1"/>
        <end position="106"/>
    </location>
</feature>
<sequence length="106" mass="11750">MSLLRAESSDMLHELVREGVVLVDYDSMWCPPCKVLVPILEEIGRELTGKVRMVKVDCDELPESAAEAGVMGTPTVIVFKDGEPVDKLVGLRPKSQYIAVLERHIT</sequence>
<keyword evidence="2" id="KW-0813">Transport</keyword>
<dbReference type="InterPro" id="IPR036249">
    <property type="entry name" value="Thioredoxin-like_sf"/>
</dbReference>
<dbReference type="InterPro" id="IPR005746">
    <property type="entry name" value="Thioredoxin"/>
</dbReference>
<dbReference type="PANTHER" id="PTHR45663:SF11">
    <property type="entry name" value="GEO12009P1"/>
    <property type="match status" value="1"/>
</dbReference>
<dbReference type="RefSeq" id="WP_258389065.1">
    <property type="nucleotide sequence ID" value="NZ_CP091430.1"/>
</dbReference>
<evidence type="ECO:0000259" key="7">
    <source>
        <dbReference type="PROSITE" id="PS51352"/>
    </source>
</evidence>
<evidence type="ECO:0000256" key="3">
    <source>
        <dbReference type="ARBA" id="ARBA00022982"/>
    </source>
</evidence>
<dbReference type="Pfam" id="PF00085">
    <property type="entry name" value="Thioredoxin"/>
    <property type="match status" value="1"/>
</dbReference>
<dbReference type="InterPro" id="IPR013766">
    <property type="entry name" value="Thioredoxin_domain"/>
</dbReference>
<keyword evidence="3" id="KW-0249">Electron transport</keyword>
<evidence type="ECO:0000256" key="1">
    <source>
        <dbReference type="ARBA" id="ARBA00008987"/>
    </source>
</evidence>
<dbReference type="EMBL" id="CP091430">
    <property type="protein sequence ID" value="UVI33012.1"/>
    <property type="molecule type" value="Genomic_DNA"/>
</dbReference>
<dbReference type="SUPFAM" id="SSF52833">
    <property type="entry name" value="Thioredoxin-like"/>
    <property type="match status" value="1"/>
</dbReference>
<evidence type="ECO:0000313" key="8">
    <source>
        <dbReference type="EMBL" id="UVI33012.1"/>
    </source>
</evidence>
<organism evidence="8 9">
    <name type="scientific">Paenibacillus spongiae</name>
    <dbReference type="NCBI Taxonomy" id="2909671"/>
    <lineage>
        <taxon>Bacteria</taxon>
        <taxon>Bacillati</taxon>
        <taxon>Bacillota</taxon>
        <taxon>Bacilli</taxon>
        <taxon>Bacillales</taxon>
        <taxon>Paenibacillaceae</taxon>
        <taxon>Paenibacillus</taxon>
    </lineage>
</organism>
<dbReference type="PANTHER" id="PTHR45663">
    <property type="entry name" value="GEO12009P1"/>
    <property type="match status" value="1"/>
</dbReference>
<dbReference type="Gene3D" id="3.40.30.10">
    <property type="entry name" value="Glutaredoxin"/>
    <property type="match status" value="1"/>
</dbReference>
<dbReference type="PROSITE" id="PS51352">
    <property type="entry name" value="THIOREDOXIN_2"/>
    <property type="match status" value="1"/>
</dbReference>
<accession>A0ABY5SJY3</accession>
<name>A0ABY5SJY3_9BACL</name>
<dbReference type="CDD" id="cd02947">
    <property type="entry name" value="TRX_family"/>
    <property type="match status" value="1"/>
</dbReference>
<evidence type="ECO:0000256" key="2">
    <source>
        <dbReference type="ARBA" id="ARBA00022448"/>
    </source>
</evidence>